<organism evidence="5 6">
    <name type="scientific">Paenibacillus glycanilyticus</name>
    <dbReference type="NCBI Taxonomy" id="126569"/>
    <lineage>
        <taxon>Bacteria</taxon>
        <taxon>Bacillati</taxon>
        <taxon>Bacillota</taxon>
        <taxon>Bacilli</taxon>
        <taxon>Bacillales</taxon>
        <taxon>Paenibacillaceae</taxon>
        <taxon>Paenibacillus</taxon>
    </lineage>
</organism>
<dbReference type="InterPro" id="IPR019888">
    <property type="entry name" value="Tscrpt_reg_AsnC-like"/>
</dbReference>
<reference evidence="5 6" key="1">
    <citation type="submission" date="2023-05" db="EMBL/GenBank/DDBJ databases">
        <title>Draft genome of Paenibacillus sp. CCS26.</title>
        <authorList>
            <person name="Akita H."/>
            <person name="Shinto Y."/>
            <person name="Kimura Z."/>
        </authorList>
    </citation>
    <scope>NUCLEOTIDE SEQUENCE [LARGE SCALE GENOMIC DNA]</scope>
    <source>
        <strain evidence="5 6">CCS26</strain>
    </source>
</reference>
<evidence type="ECO:0000256" key="3">
    <source>
        <dbReference type="ARBA" id="ARBA00023163"/>
    </source>
</evidence>
<accession>A0ABQ6NIV7</accession>
<dbReference type="SMART" id="SM00344">
    <property type="entry name" value="HTH_ASNC"/>
    <property type="match status" value="1"/>
</dbReference>
<dbReference type="InterPro" id="IPR036390">
    <property type="entry name" value="WH_DNA-bd_sf"/>
</dbReference>
<dbReference type="RefSeq" id="WP_317979172.1">
    <property type="nucleotide sequence ID" value="NZ_BTCL01000003.1"/>
</dbReference>
<keyword evidence="2" id="KW-0238">DNA-binding</keyword>
<proteinExistence type="predicted"/>
<dbReference type="InterPro" id="IPR036388">
    <property type="entry name" value="WH-like_DNA-bd_sf"/>
</dbReference>
<feature type="domain" description="HTH asnC-type" evidence="4">
    <location>
        <begin position="7"/>
        <end position="68"/>
    </location>
</feature>
<dbReference type="PROSITE" id="PS50956">
    <property type="entry name" value="HTH_ASNC_2"/>
    <property type="match status" value="1"/>
</dbReference>
<dbReference type="InterPro" id="IPR019887">
    <property type="entry name" value="Tscrpt_reg_AsnC/Lrp_C"/>
</dbReference>
<dbReference type="InterPro" id="IPR011008">
    <property type="entry name" value="Dimeric_a/b-barrel"/>
</dbReference>
<comment type="caution">
    <text evidence="5">The sequence shown here is derived from an EMBL/GenBank/DDBJ whole genome shotgun (WGS) entry which is preliminary data.</text>
</comment>
<dbReference type="SUPFAM" id="SSF46785">
    <property type="entry name" value="Winged helix' DNA-binding domain"/>
    <property type="match status" value="1"/>
</dbReference>
<sequence length="143" mass="15746">MLSSYGIEDIDRQILSCLITDASQSHKSIGEQVHMTGQAVGARVRKLQDLGIIEGTTVNWNPEKIGLTVHAFVTVFLASNTAHQAFQQFAGSSNQVVEIHRVSGEGCYWMRVRVGSQLELTSFLDELLGYGNYKVSLSIGQMK</sequence>
<dbReference type="InterPro" id="IPR000485">
    <property type="entry name" value="AsnC-type_HTH_dom"/>
</dbReference>
<dbReference type="PANTHER" id="PTHR30154:SF55">
    <property type="entry name" value="HTH-TYPE TRANSCRIPTIONAL REGULATOR LRPB"/>
    <property type="match status" value="1"/>
</dbReference>
<dbReference type="Pfam" id="PF13404">
    <property type="entry name" value="HTH_AsnC-type"/>
    <property type="match status" value="1"/>
</dbReference>
<dbReference type="Gene3D" id="3.30.70.920">
    <property type="match status" value="1"/>
</dbReference>
<dbReference type="EMBL" id="BTCL01000003">
    <property type="protein sequence ID" value="GMK44107.1"/>
    <property type="molecule type" value="Genomic_DNA"/>
</dbReference>
<dbReference type="Gene3D" id="1.10.10.10">
    <property type="entry name" value="Winged helix-like DNA-binding domain superfamily/Winged helix DNA-binding domain"/>
    <property type="match status" value="1"/>
</dbReference>
<evidence type="ECO:0000256" key="1">
    <source>
        <dbReference type="ARBA" id="ARBA00023015"/>
    </source>
</evidence>
<evidence type="ECO:0000313" key="6">
    <source>
        <dbReference type="Proteomes" id="UP001285921"/>
    </source>
</evidence>
<gene>
    <name evidence="5" type="primary">lrpB</name>
    <name evidence="5" type="ORF">PghCCS26_12340</name>
</gene>
<dbReference type="SUPFAM" id="SSF54909">
    <property type="entry name" value="Dimeric alpha+beta barrel"/>
    <property type="match status" value="1"/>
</dbReference>
<dbReference type="PANTHER" id="PTHR30154">
    <property type="entry name" value="LEUCINE-RESPONSIVE REGULATORY PROTEIN"/>
    <property type="match status" value="1"/>
</dbReference>
<keyword evidence="3" id="KW-0804">Transcription</keyword>
<evidence type="ECO:0000313" key="5">
    <source>
        <dbReference type="EMBL" id="GMK44107.1"/>
    </source>
</evidence>
<protein>
    <submittedName>
        <fullName evidence="5">HTH-type transcriptional regulator LrpB</fullName>
    </submittedName>
</protein>
<evidence type="ECO:0000256" key="2">
    <source>
        <dbReference type="ARBA" id="ARBA00023125"/>
    </source>
</evidence>
<evidence type="ECO:0000259" key="4">
    <source>
        <dbReference type="PROSITE" id="PS50956"/>
    </source>
</evidence>
<keyword evidence="1" id="KW-0805">Transcription regulation</keyword>
<dbReference type="Proteomes" id="UP001285921">
    <property type="component" value="Unassembled WGS sequence"/>
</dbReference>
<dbReference type="Pfam" id="PF01037">
    <property type="entry name" value="AsnC_trans_reg"/>
    <property type="match status" value="1"/>
</dbReference>
<keyword evidence="6" id="KW-1185">Reference proteome</keyword>
<name>A0ABQ6NIV7_9BACL</name>